<dbReference type="Ensembl" id="ENSFHET00000005432.1">
    <property type="protein sequence ID" value="ENSFHEP00000006479.1"/>
    <property type="gene ID" value="ENSFHEG00000007547.1"/>
</dbReference>
<evidence type="ECO:0000256" key="3">
    <source>
        <dbReference type="ARBA" id="ARBA00022989"/>
    </source>
</evidence>
<keyword evidence="7" id="KW-1185">Reference proteome</keyword>
<evidence type="ECO:0000256" key="2">
    <source>
        <dbReference type="ARBA" id="ARBA00022692"/>
    </source>
</evidence>
<dbReference type="GO" id="GO:0016020">
    <property type="term" value="C:membrane"/>
    <property type="evidence" value="ECO:0007669"/>
    <property type="project" value="UniProtKB-SubCell"/>
</dbReference>
<dbReference type="AlphaFoldDB" id="A0A3Q2P351"/>
<evidence type="ECO:0000256" key="4">
    <source>
        <dbReference type="ARBA" id="ARBA00023136"/>
    </source>
</evidence>
<reference evidence="6" key="2">
    <citation type="submission" date="2025-09" db="UniProtKB">
        <authorList>
            <consortium name="Ensembl"/>
        </authorList>
    </citation>
    <scope>IDENTIFICATION</scope>
</reference>
<evidence type="ECO:0000256" key="5">
    <source>
        <dbReference type="SAM" id="Phobius"/>
    </source>
</evidence>
<feature type="transmembrane region" description="Helical" evidence="5">
    <location>
        <begin position="183"/>
        <end position="210"/>
    </location>
</feature>
<evidence type="ECO:0000313" key="7">
    <source>
        <dbReference type="Proteomes" id="UP000265000"/>
    </source>
</evidence>
<keyword evidence="4 5" id="KW-0472">Membrane</keyword>
<evidence type="ECO:0000256" key="1">
    <source>
        <dbReference type="ARBA" id="ARBA00004141"/>
    </source>
</evidence>
<feature type="transmembrane region" description="Helical" evidence="5">
    <location>
        <begin position="57"/>
        <end position="80"/>
    </location>
</feature>
<keyword evidence="2 5" id="KW-0812">Transmembrane</keyword>
<sequence length="247" mass="27637">MGEVNVVLKRSYACVISLIGADHAIKGFYIMYGFSSATLLFAIVGAFGVCKEKKWPLIVFAVGMILGCLYFIVTEIFLLVTVPQVKKAIEDEYLGMLPLSNFNESDLLEFHELQREYHCCGLTSFQDWENSIPESCECGQDSTDPCVDNSRPSNDFQDILDPGPRRIYAKPCLPLMIQQESWFIHLALGITMGFISLWMLSVGLCIAILCQMNRKVKAPNVGSPKVSYLPEPKARTYSILNEALEEA</sequence>
<dbReference type="Gene3D" id="1.10.1450.10">
    <property type="entry name" value="Tetraspanin"/>
    <property type="match status" value="1"/>
</dbReference>
<dbReference type="Pfam" id="PF00335">
    <property type="entry name" value="Tetraspanin"/>
    <property type="match status" value="1"/>
</dbReference>
<proteinExistence type="predicted"/>
<protein>
    <submittedName>
        <fullName evidence="6">Tetraspanin-6</fullName>
    </submittedName>
</protein>
<comment type="subcellular location">
    <subcellularLocation>
        <location evidence="1">Membrane</location>
        <topology evidence="1">Multi-pass membrane protein</topology>
    </subcellularLocation>
</comment>
<dbReference type="Proteomes" id="UP000265000">
    <property type="component" value="Unplaced"/>
</dbReference>
<accession>A0A3Q2P351</accession>
<dbReference type="InterPro" id="IPR018499">
    <property type="entry name" value="Tetraspanin/Peripherin"/>
</dbReference>
<name>A0A3Q2P351_FUNHE</name>
<keyword evidence="3 5" id="KW-1133">Transmembrane helix</keyword>
<reference evidence="6" key="1">
    <citation type="submission" date="2025-08" db="UniProtKB">
        <authorList>
            <consortium name="Ensembl"/>
        </authorList>
    </citation>
    <scope>IDENTIFICATION</scope>
</reference>
<feature type="transmembrane region" description="Helical" evidence="5">
    <location>
        <begin position="29"/>
        <end position="50"/>
    </location>
</feature>
<dbReference type="STRING" id="8078.ENSFHEP00000006479"/>
<dbReference type="InterPro" id="IPR008952">
    <property type="entry name" value="Tetraspanin_EC2_sf"/>
</dbReference>
<evidence type="ECO:0000313" key="6">
    <source>
        <dbReference type="Ensembl" id="ENSFHEP00000006479.1"/>
    </source>
</evidence>
<dbReference type="SUPFAM" id="SSF48652">
    <property type="entry name" value="Tetraspanin"/>
    <property type="match status" value="1"/>
</dbReference>
<dbReference type="GeneTree" id="ENSGT00940000174996"/>
<organism evidence="6 7">
    <name type="scientific">Fundulus heteroclitus</name>
    <name type="common">Killifish</name>
    <name type="synonym">Mummichog</name>
    <dbReference type="NCBI Taxonomy" id="8078"/>
    <lineage>
        <taxon>Eukaryota</taxon>
        <taxon>Metazoa</taxon>
        <taxon>Chordata</taxon>
        <taxon>Craniata</taxon>
        <taxon>Vertebrata</taxon>
        <taxon>Euteleostomi</taxon>
        <taxon>Actinopterygii</taxon>
        <taxon>Neopterygii</taxon>
        <taxon>Teleostei</taxon>
        <taxon>Neoteleostei</taxon>
        <taxon>Acanthomorphata</taxon>
        <taxon>Ovalentaria</taxon>
        <taxon>Atherinomorphae</taxon>
        <taxon>Cyprinodontiformes</taxon>
        <taxon>Fundulidae</taxon>
        <taxon>Fundulus</taxon>
    </lineage>
</organism>